<sequence length="176" mass="18571">MKSVSSLLLLSLSLCAAAVGPPVQVVLQEIESVNGSNVSMGCTGPLTVTDGVTTCGSLGNGAISYLIDGVSPDIDTSTSNWASQLVTVRRNEGNANIPFDHVLLTFGFDTAVSLTGIEMDLFNCSDLNIGSSRIVVYPVEEYNLVFDISIYPFTLTELFNSSCDSLSQVTIPGGMF</sequence>
<keyword evidence="3" id="KW-1185">Reference proteome</keyword>
<keyword evidence="1" id="KW-0732">Signal</keyword>
<dbReference type="AlphaFoldDB" id="A0AA35XFU0"/>
<dbReference type="Proteomes" id="UP001174909">
    <property type="component" value="Unassembled WGS sequence"/>
</dbReference>
<name>A0AA35XFU0_GEOBA</name>
<evidence type="ECO:0000313" key="3">
    <source>
        <dbReference type="Proteomes" id="UP001174909"/>
    </source>
</evidence>
<organism evidence="2 3">
    <name type="scientific">Geodia barretti</name>
    <name type="common">Barrett's horny sponge</name>
    <dbReference type="NCBI Taxonomy" id="519541"/>
    <lineage>
        <taxon>Eukaryota</taxon>
        <taxon>Metazoa</taxon>
        <taxon>Porifera</taxon>
        <taxon>Demospongiae</taxon>
        <taxon>Heteroscleromorpha</taxon>
        <taxon>Tetractinellida</taxon>
        <taxon>Astrophorina</taxon>
        <taxon>Geodiidae</taxon>
        <taxon>Geodia</taxon>
    </lineage>
</organism>
<proteinExistence type="predicted"/>
<feature type="chain" id="PRO_5041331704" description="Secreted protein" evidence="1">
    <location>
        <begin position="19"/>
        <end position="176"/>
    </location>
</feature>
<comment type="caution">
    <text evidence="2">The sequence shown here is derived from an EMBL/GenBank/DDBJ whole genome shotgun (WGS) entry which is preliminary data.</text>
</comment>
<accession>A0AA35XFU0</accession>
<evidence type="ECO:0000256" key="1">
    <source>
        <dbReference type="SAM" id="SignalP"/>
    </source>
</evidence>
<protein>
    <recommendedName>
        <fullName evidence="4">Secreted protein</fullName>
    </recommendedName>
</protein>
<reference evidence="2" key="1">
    <citation type="submission" date="2023-03" db="EMBL/GenBank/DDBJ databases">
        <authorList>
            <person name="Steffen K."/>
            <person name="Cardenas P."/>
        </authorList>
    </citation>
    <scope>NUCLEOTIDE SEQUENCE</scope>
</reference>
<gene>
    <name evidence="2" type="ORF">GBAR_LOCUS27468</name>
</gene>
<feature type="signal peptide" evidence="1">
    <location>
        <begin position="1"/>
        <end position="18"/>
    </location>
</feature>
<evidence type="ECO:0000313" key="2">
    <source>
        <dbReference type="EMBL" id="CAI8049900.1"/>
    </source>
</evidence>
<evidence type="ECO:0008006" key="4">
    <source>
        <dbReference type="Google" id="ProtNLM"/>
    </source>
</evidence>
<dbReference type="EMBL" id="CASHTH010003822">
    <property type="protein sequence ID" value="CAI8049900.1"/>
    <property type="molecule type" value="Genomic_DNA"/>
</dbReference>